<evidence type="ECO:0000256" key="1">
    <source>
        <dbReference type="ARBA" id="ARBA00000085"/>
    </source>
</evidence>
<evidence type="ECO:0000259" key="14">
    <source>
        <dbReference type="PROSITE" id="PS50110"/>
    </source>
</evidence>
<dbReference type="EC" id="2.7.13.3" evidence="3"/>
<keyword evidence="6" id="KW-0808">Transferase</keyword>
<name>A0A412Z1S7_9FIRM</name>
<keyword evidence="11" id="KW-0175">Coiled coil</keyword>
<evidence type="ECO:0000259" key="13">
    <source>
        <dbReference type="PROSITE" id="PS50109"/>
    </source>
</evidence>
<dbReference type="SMART" id="SM00388">
    <property type="entry name" value="HisKA"/>
    <property type="match status" value="1"/>
</dbReference>
<evidence type="ECO:0000256" key="8">
    <source>
        <dbReference type="ARBA" id="ARBA00024867"/>
    </source>
</evidence>
<evidence type="ECO:0000256" key="7">
    <source>
        <dbReference type="ARBA" id="ARBA00023012"/>
    </source>
</evidence>
<dbReference type="PROSITE" id="PS50110">
    <property type="entry name" value="RESPONSE_REGULATORY"/>
    <property type="match status" value="2"/>
</dbReference>
<organism evidence="15 16">
    <name type="scientific">Enterocloster bolteae</name>
    <dbReference type="NCBI Taxonomy" id="208479"/>
    <lineage>
        <taxon>Bacteria</taxon>
        <taxon>Bacillati</taxon>
        <taxon>Bacillota</taxon>
        <taxon>Clostridia</taxon>
        <taxon>Lachnospirales</taxon>
        <taxon>Lachnospiraceae</taxon>
        <taxon>Enterocloster</taxon>
    </lineage>
</organism>
<evidence type="ECO:0000256" key="4">
    <source>
        <dbReference type="ARBA" id="ARBA00018672"/>
    </source>
</evidence>
<dbReference type="PANTHER" id="PTHR45339">
    <property type="entry name" value="HYBRID SIGNAL TRANSDUCTION HISTIDINE KINASE J"/>
    <property type="match status" value="1"/>
</dbReference>
<dbReference type="Pfam" id="PF02518">
    <property type="entry name" value="HATPase_c"/>
    <property type="match status" value="1"/>
</dbReference>
<evidence type="ECO:0000256" key="6">
    <source>
        <dbReference type="ARBA" id="ARBA00022777"/>
    </source>
</evidence>
<feature type="domain" description="Histidine kinase" evidence="13">
    <location>
        <begin position="345"/>
        <end position="569"/>
    </location>
</feature>
<dbReference type="Gene3D" id="1.10.287.130">
    <property type="match status" value="1"/>
</dbReference>
<dbReference type="Gene3D" id="3.30.450.20">
    <property type="entry name" value="PAS domain"/>
    <property type="match status" value="1"/>
</dbReference>
<keyword evidence="12" id="KW-1133">Transmembrane helix</keyword>
<dbReference type="PANTHER" id="PTHR45339:SF1">
    <property type="entry name" value="HYBRID SIGNAL TRANSDUCTION HISTIDINE KINASE J"/>
    <property type="match status" value="1"/>
</dbReference>
<dbReference type="Pfam" id="PF00512">
    <property type="entry name" value="HisKA"/>
    <property type="match status" value="1"/>
</dbReference>
<evidence type="ECO:0000313" key="15">
    <source>
        <dbReference type="EMBL" id="RGV73968.1"/>
    </source>
</evidence>
<dbReference type="InterPro" id="IPR005467">
    <property type="entry name" value="His_kinase_dom"/>
</dbReference>
<feature type="modified residue" description="4-aspartylphosphate" evidence="10">
    <location>
        <position position="780"/>
    </location>
</feature>
<feature type="transmembrane region" description="Helical" evidence="12">
    <location>
        <begin position="18"/>
        <end position="35"/>
    </location>
</feature>
<dbReference type="Gene3D" id="3.40.50.2300">
    <property type="match status" value="2"/>
</dbReference>
<evidence type="ECO:0000256" key="12">
    <source>
        <dbReference type="SAM" id="Phobius"/>
    </source>
</evidence>
<reference evidence="15 16" key="1">
    <citation type="submission" date="2018-08" db="EMBL/GenBank/DDBJ databases">
        <title>A genome reference for cultivated species of the human gut microbiota.</title>
        <authorList>
            <person name="Zou Y."/>
            <person name="Xue W."/>
            <person name="Luo G."/>
        </authorList>
    </citation>
    <scope>NUCLEOTIDE SEQUENCE [LARGE SCALE GENOMIC DNA]</scope>
    <source>
        <strain evidence="15 16">AF14-18</strain>
    </source>
</reference>
<dbReference type="InterPro" id="IPR004358">
    <property type="entry name" value="Sig_transdc_His_kin-like_C"/>
</dbReference>
<keyword evidence="5 10" id="KW-0597">Phosphoprotein</keyword>
<accession>A0A412Z1S7</accession>
<dbReference type="CDD" id="cd17546">
    <property type="entry name" value="REC_hyHK_CKI1_RcsC-like"/>
    <property type="match status" value="1"/>
</dbReference>
<comment type="function">
    <text evidence="8">May play the central regulatory role in sporulation. It may be an element of the effector pathway responsible for the activation of sporulation genes in response to nutritional stress. Spo0A may act in concert with spo0H (a sigma factor) to control the expression of some genes that are critical to the sporulation process.</text>
</comment>
<evidence type="ECO:0000256" key="5">
    <source>
        <dbReference type="ARBA" id="ARBA00022553"/>
    </source>
</evidence>
<dbReference type="CDD" id="cd00082">
    <property type="entry name" value="HisKA"/>
    <property type="match status" value="1"/>
</dbReference>
<dbReference type="PROSITE" id="PS50109">
    <property type="entry name" value="HIS_KIN"/>
    <property type="match status" value="1"/>
</dbReference>
<keyword evidence="12" id="KW-0812">Transmembrane</keyword>
<dbReference type="Proteomes" id="UP000284543">
    <property type="component" value="Unassembled WGS sequence"/>
</dbReference>
<dbReference type="InterPro" id="IPR011006">
    <property type="entry name" value="CheY-like_superfamily"/>
</dbReference>
<dbReference type="SMART" id="SM00448">
    <property type="entry name" value="REC"/>
    <property type="match status" value="2"/>
</dbReference>
<evidence type="ECO:0000313" key="16">
    <source>
        <dbReference type="Proteomes" id="UP000284543"/>
    </source>
</evidence>
<comment type="similarity">
    <text evidence="2">In the N-terminal section; belongs to the phytochrome family.</text>
</comment>
<dbReference type="EMBL" id="QRZM01000008">
    <property type="protein sequence ID" value="RGV73968.1"/>
    <property type="molecule type" value="Genomic_DNA"/>
</dbReference>
<feature type="domain" description="Response regulatory" evidence="14">
    <location>
        <begin position="587"/>
        <end position="707"/>
    </location>
</feature>
<sequence>MRKIRASEPRVWKISRNILGVVLAMMVAGLLFLYARMAQQTMYAESSQYLNEVSLQMAAAIEKHCSSQWTMLDMFYRYLMDMSGGDLEKFQDYAVREQPDWGFETLCLIDENSQYYDRTHTYSLLTYKDVTGRLLTEHNKAIVDNVIYEDENRLIFFMPIEELKINGKEMKAIGVSYDTDKLFRVLQIEAFQGQSNLYVIHEDGTEVFSAVNSEGVKGYNLLNSLEKLTFKNGSPEEFRRGLETGSREDNLMTVEFEGKDYYINHTPITGENWILVSMIPVEAVSGKMEQYSYHAFFLMAGVCALIIIGFVIFYSDAAKQILRAEEKARKAAESANEAKTNFFTSMSHDIRTPMNAIIGMTEIAVNHLDDPNKTMNCLGQIRRSGKLLVGLVNDILDMAKIESGKMEIHAERTSLAELIENIVVVITPLVKEKNQDFQICIREVRHEHLMLDSVRMNQVLMNLISNAIKFTPEGGSIRVTVEESLSPHPGQAHFTFTVSDTGMGMSREFQNNIFTAFVRERDSRVDHIEGSGLGMAITGMIVANMGGSIRVESEPGMGSIFTVELDFCRAEPEMDSESEGIAISSVKCLLVEADPEICKCVCEFMNGLGLVPSTAGSGLEAVELMRTAREKGEDYQLVILDRGLAVYDACEAVRRLKELAGERQLTILLAAYDWADMETKASEAGVDGFVRKPIFKSTLEQIVRQYVLHTEAVRRPECAETPILAGKRILLVEDNLINQEIVKELLEQTGAAVDAAYNGREGADRYASMEDGYYDLILMDIQMPVMNGYEATRLIRGMNRRDAGSIPIFAMTADAFAEDIAMARQAGMDRHLSKPIDAVSLMQEITRVLI</sequence>
<evidence type="ECO:0000256" key="11">
    <source>
        <dbReference type="SAM" id="Coils"/>
    </source>
</evidence>
<evidence type="ECO:0000256" key="9">
    <source>
        <dbReference type="ARBA" id="ARBA00074306"/>
    </source>
</evidence>
<dbReference type="InterPro" id="IPR003594">
    <property type="entry name" value="HATPase_dom"/>
</dbReference>
<dbReference type="SUPFAM" id="SSF55874">
    <property type="entry name" value="ATPase domain of HSP90 chaperone/DNA topoisomerase II/histidine kinase"/>
    <property type="match status" value="1"/>
</dbReference>
<dbReference type="SUPFAM" id="SSF52172">
    <property type="entry name" value="CheY-like"/>
    <property type="match status" value="2"/>
</dbReference>
<evidence type="ECO:0000256" key="2">
    <source>
        <dbReference type="ARBA" id="ARBA00006402"/>
    </source>
</evidence>
<evidence type="ECO:0000256" key="3">
    <source>
        <dbReference type="ARBA" id="ARBA00012438"/>
    </source>
</evidence>
<dbReference type="GO" id="GO:0000155">
    <property type="term" value="F:phosphorelay sensor kinase activity"/>
    <property type="evidence" value="ECO:0007669"/>
    <property type="project" value="InterPro"/>
</dbReference>
<dbReference type="InterPro" id="IPR003661">
    <property type="entry name" value="HisK_dim/P_dom"/>
</dbReference>
<dbReference type="AlphaFoldDB" id="A0A412Z1S7"/>
<keyword evidence="12" id="KW-0472">Membrane</keyword>
<dbReference type="Gene3D" id="3.30.565.10">
    <property type="entry name" value="Histidine kinase-like ATPase, C-terminal domain"/>
    <property type="match status" value="1"/>
</dbReference>
<keyword evidence="7" id="KW-0902">Two-component regulatory system</keyword>
<dbReference type="SMART" id="SM00387">
    <property type="entry name" value="HATPase_c"/>
    <property type="match status" value="1"/>
</dbReference>
<dbReference type="Pfam" id="PF00072">
    <property type="entry name" value="Response_reg"/>
    <property type="match status" value="2"/>
</dbReference>
<keyword evidence="6" id="KW-0418">Kinase</keyword>
<feature type="domain" description="Response regulatory" evidence="14">
    <location>
        <begin position="728"/>
        <end position="849"/>
    </location>
</feature>
<feature type="transmembrane region" description="Helical" evidence="12">
    <location>
        <begin position="295"/>
        <end position="314"/>
    </location>
</feature>
<comment type="caution">
    <text evidence="15">The sequence shown here is derived from an EMBL/GenBank/DDBJ whole genome shotgun (WGS) entry which is preliminary data.</text>
</comment>
<dbReference type="SUPFAM" id="SSF47384">
    <property type="entry name" value="Homodimeric domain of signal transducing histidine kinase"/>
    <property type="match status" value="1"/>
</dbReference>
<proteinExistence type="inferred from homology"/>
<feature type="coiled-coil region" evidence="11">
    <location>
        <begin position="314"/>
        <end position="341"/>
    </location>
</feature>
<comment type="catalytic activity">
    <reaction evidence="1">
        <text>ATP + protein L-histidine = ADP + protein N-phospho-L-histidine.</text>
        <dbReference type="EC" id="2.7.13.3"/>
    </reaction>
</comment>
<protein>
    <recommendedName>
        <fullName evidence="9">Circadian input-output histidine kinase CikA</fullName>
        <ecNumber evidence="3">2.7.13.3</ecNumber>
    </recommendedName>
    <alternativeName>
        <fullName evidence="4">Stage 0 sporulation protein A homolog</fullName>
    </alternativeName>
</protein>
<dbReference type="InterPro" id="IPR036097">
    <property type="entry name" value="HisK_dim/P_sf"/>
</dbReference>
<feature type="modified residue" description="4-aspartylphosphate" evidence="10">
    <location>
        <position position="641"/>
    </location>
</feature>
<dbReference type="RefSeq" id="WP_118019093.1">
    <property type="nucleotide sequence ID" value="NZ_CAUHGS010000008.1"/>
</dbReference>
<dbReference type="PRINTS" id="PR00344">
    <property type="entry name" value="BCTRLSENSOR"/>
</dbReference>
<gene>
    <name evidence="15" type="ORF">DWW02_18375</name>
</gene>
<dbReference type="InterPro" id="IPR001789">
    <property type="entry name" value="Sig_transdc_resp-reg_receiver"/>
</dbReference>
<dbReference type="InterPro" id="IPR036890">
    <property type="entry name" value="HATPase_C_sf"/>
</dbReference>
<evidence type="ECO:0000256" key="10">
    <source>
        <dbReference type="PROSITE-ProRule" id="PRU00169"/>
    </source>
</evidence>
<dbReference type="FunFam" id="3.30.565.10:FF:000010">
    <property type="entry name" value="Sensor histidine kinase RcsC"/>
    <property type="match status" value="1"/>
</dbReference>